<accession>A0A1I7SH28</accession>
<evidence type="ECO:0000313" key="2">
    <source>
        <dbReference type="WBParaSite" id="BXY_1234300.1"/>
    </source>
</evidence>
<protein>
    <submittedName>
        <fullName evidence="2">Uncharacterized protein</fullName>
    </submittedName>
</protein>
<reference evidence="2" key="1">
    <citation type="submission" date="2016-11" db="UniProtKB">
        <authorList>
            <consortium name="WormBaseParasite"/>
        </authorList>
    </citation>
    <scope>IDENTIFICATION</scope>
</reference>
<proteinExistence type="predicted"/>
<organism evidence="1 2">
    <name type="scientific">Bursaphelenchus xylophilus</name>
    <name type="common">Pinewood nematode worm</name>
    <name type="synonym">Aphelenchoides xylophilus</name>
    <dbReference type="NCBI Taxonomy" id="6326"/>
    <lineage>
        <taxon>Eukaryota</taxon>
        <taxon>Metazoa</taxon>
        <taxon>Ecdysozoa</taxon>
        <taxon>Nematoda</taxon>
        <taxon>Chromadorea</taxon>
        <taxon>Rhabditida</taxon>
        <taxon>Tylenchina</taxon>
        <taxon>Tylenchomorpha</taxon>
        <taxon>Aphelenchoidea</taxon>
        <taxon>Aphelenchoididae</taxon>
        <taxon>Bursaphelenchus</taxon>
    </lineage>
</organism>
<name>A0A1I7SH28_BURXY</name>
<sequence>MMYTRVWTGKIGGGR</sequence>
<dbReference type="WBParaSite" id="BXY_1234300.1">
    <property type="protein sequence ID" value="BXY_1234300.1"/>
    <property type="gene ID" value="BXY_1234300"/>
</dbReference>
<dbReference type="Proteomes" id="UP000095284">
    <property type="component" value="Unplaced"/>
</dbReference>
<evidence type="ECO:0000313" key="1">
    <source>
        <dbReference type="Proteomes" id="UP000095284"/>
    </source>
</evidence>